<evidence type="ECO:0000256" key="1">
    <source>
        <dbReference type="ARBA" id="ARBA00022729"/>
    </source>
</evidence>
<feature type="signal peptide" evidence="3">
    <location>
        <begin position="1"/>
        <end position="23"/>
    </location>
</feature>
<name>A0ABP7I3I6_9ACTN</name>
<organism evidence="4 5">
    <name type="scientific">Sphaerisporangium flaviroseum</name>
    <dbReference type="NCBI Taxonomy" id="509199"/>
    <lineage>
        <taxon>Bacteria</taxon>
        <taxon>Bacillati</taxon>
        <taxon>Actinomycetota</taxon>
        <taxon>Actinomycetes</taxon>
        <taxon>Streptosporangiales</taxon>
        <taxon>Streptosporangiaceae</taxon>
        <taxon>Sphaerisporangium</taxon>
    </lineage>
</organism>
<dbReference type="PANTHER" id="PTHR30222:SF18">
    <property type="entry name" value="BIFUNCTIONAL POLYHYDROXYBUTYRATE SYNTHASE _ ABC TRANSPORTER PERIPLASMIC BINDING PROTEIN-RELATED"/>
    <property type="match status" value="1"/>
</dbReference>
<comment type="caution">
    <text evidence="4">The sequence shown here is derived from an EMBL/GenBank/DDBJ whole genome shotgun (WGS) entry which is preliminary data.</text>
</comment>
<dbReference type="Proteomes" id="UP001500888">
    <property type="component" value="Unassembled WGS sequence"/>
</dbReference>
<feature type="region of interest" description="Disordered" evidence="2">
    <location>
        <begin position="45"/>
        <end position="82"/>
    </location>
</feature>
<keyword evidence="1 3" id="KW-0732">Signal</keyword>
<proteinExistence type="predicted"/>
<evidence type="ECO:0000256" key="3">
    <source>
        <dbReference type="SAM" id="SignalP"/>
    </source>
</evidence>
<accession>A0ABP7I3I6</accession>
<keyword evidence="5" id="KW-1185">Reference proteome</keyword>
<dbReference type="PROSITE" id="PS51257">
    <property type="entry name" value="PROKAR_LIPOPROTEIN"/>
    <property type="match status" value="1"/>
</dbReference>
<evidence type="ECO:0000313" key="4">
    <source>
        <dbReference type="EMBL" id="GAA3810423.1"/>
    </source>
</evidence>
<reference evidence="5" key="1">
    <citation type="journal article" date="2019" name="Int. J. Syst. Evol. Microbiol.">
        <title>The Global Catalogue of Microorganisms (GCM) 10K type strain sequencing project: providing services to taxonomists for standard genome sequencing and annotation.</title>
        <authorList>
            <consortium name="The Broad Institute Genomics Platform"/>
            <consortium name="The Broad Institute Genome Sequencing Center for Infectious Disease"/>
            <person name="Wu L."/>
            <person name="Ma J."/>
        </authorList>
    </citation>
    <scope>NUCLEOTIDE SEQUENCE [LARGE SCALE GENOMIC DNA]</scope>
    <source>
        <strain evidence="5">JCM 16908</strain>
    </source>
</reference>
<dbReference type="EMBL" id="BAAAZR010000008">
    <property type="protein sequence ID" value="GAA3810423.1"/>
    <property type="molecule type" value="Genomic_DNA"/>
</dbReference>
<dbReference type="PANTHER" id="PTHR30222">
    <property type="entry name" value="SPERMIDINE/PUTRESCINE-BINDING PERIPLASMIC PROTEIN"/>
    <property type="match status" value="1"/>
</dbReference>
<dbReference type="Gene3D" id="3.40.190.10">
    <property type="entry name" value="Periplasmic binding protein-like II"/>
    <property type="match status" value="2"/>
</dbReference>
<dbReference type="RefSeq" id="WP_344940070.1">
    <property type="nucleotide sequence ID" value="NZ_BAAAZR010000008.1"/>
</dbReference>
<feature type="chain" id="PRO_5045866371" evidence="3">
    <location>
        <begin position="24"/>
        <end position="444"/>
    </location>
</feature>
<protein>
    <submittedName>
        <fullName evidence="4">ABC transporter substrate-binding protein</fullName>
    </submittedName>
</protein>
<dbReference type="Pfam" id="PF13416">
    <property type="entry name" value="SBP_bac_8"/>
    <property type="match status" value="1"/>
</dbReference>
<gene>
    <name evidence="4" type="ORF">GCM10022226_33470</name>
</gene>
<dbReference type="SUPFAM" id="SSF53850">
    <property type="entry name" value="Periplasmic binding protein-like II"/>
    <property type="match status" value="1"/>
</dbReference>
<evidence type="ECO:0000256" key="2">
    <source>
        <dbReference type="SAM" id="MobiDB-lite"/>
    </source>
</evidence>
<dbReference type="InterPro" id="IPR006059">
    <property type="entry name" value="SBP"/>
</dbReference>
<sequence length="444" mass="47731">MTRVRRGRSGLTALLASAAVALAGCGGPDGAAQRSGLAPARALPGVTTTATPTAPTPTATGSDSPSAAPPSASVSPSPLVSPKALGPLEGSVTVLTYRGYAEYGGSDPQFNWVGPFESSTGCRVNLRFPQASDQMDKFLAQTAYDVVSAPPDIAGRLIAEKKVVPLTTSLIPGYDDIPQWLRSQRSATAGGDQVYGLPYLWGSYMTLYDSARTHPGKGATIYSDRGPVMFRDSPLSIADAALALKKQRPKLGVKDPFELTPRQLDAAMALITERRGVERSFWKDPIDALQGFAGESVRMGRALPYHLDLLRGAGWPVKVLDDGPTTGWVDSWMVSAQAPSPNCAYKWLDWIGSAKVQQQAAVWNGLAPANPDACTWAPKKSYETEKSRRQTERASRICAGYRVGDTAWLKKIHFAVRPVSDCEGRDGECTDYAEWAARWQQLVK</sequence>
<evidence type="ECO:0000313" key="5">
    <source>
        <dbReference type="Proteomes" id="UP001500888"/>
    </source>
</evidence>